<dbReference type="RefSeq" id="WP_187037472.1">
    <property type="nucleotide sequence ID" value="NZ_CP060286.1"/>
</dbReference>
<comment type="subcellular location">
    <subcellularLocation>
        <location evidence="1">Cell membrane</location>
        <topology evidence="1">Multi-pass membrane protein</topology>
    </subcellularLocation>
</comment>
<organism evidence="10 11">
    <name type="scientific">Caproicibacter fermentans</name>
    <dbReference type="NCBI Taxonomy" id="2576756"/>
    <lineage>
        <taxon>Bacteria</taxon>
        <taxon>Bacillati</taxon>
        <taxon>Bacillota</taxon>
        <taxon>Clostridia</taxon>
        <taxon>Eubacteriales</taxon>
        <taxon>Acutalibacteraceae</taxon>
        <taxon>Caproicibacter</taxon>
    </lineage>
</organism>
<dbReference type="InterPro" id="IPR051447">
    <property type="entry name" value="Lipoprotein-release_system"/>
</dbReference>
<dbReference type="Pfam" id="PF02687">
    <property type="entry name" value="FtsX"/>
    <property type="match status" value="2"/>
</dbReference>
<dbReference type="PANTHER" id="PTHR30489">
    <property type="entry name" value="LIPOPROTEIN-RELEASING SYSTEM TRANSMEMBRANE PROTEIN LOLE"/>
    <property type="match status" value="1"/>
</dbReference>
<feature type="transmembrane region" description="Helical" evidence="7">
    <location>
        <begin position="420"/>
        <end position="441"/>
    </location>
</feature>
<dbReference type="Pfam" id="PF12704">
    <property type="entry name" value="MacB_PCD"/>
    <property type="match status" value="1"/>
</dbReference>
<proteinExistence type="inferred from homology"/>
<evidence type="ECO:0000256" key="1">
    <source>
        <dbReference type="ARBA" id="ARBA00004651"/>
    </source>
</evidence>
<dbReference type="PANTHER" id="PTHR30489:SF0">
    <property type="entry name" value="LIPOPROTEIN-RELEASING SYSTEM TRANSMEMBRANE PROTEIN LOLE"/>
    <property type="match status" value="1"/>
</dbReference>
<dbReference type="InterPro" id="IPR025857">
    <property type="entry name" value="MacB_PCD"/>
</dbReference>
<evidence type="ECO:0000256" key="5">
    <source>
        <dbReference type="ARBA" id="ARBA00022989"/>
    </source>
</evidence>
<dbReference type="GO" id="GO:0098797">
    <property type="term" value="C:plasma membrane protein complex"/>
    <property type="evidence" value="ECO:0007669"/>
    <property type="project" value="TreeGrafter"/>
</dbReference>
<evidence type="ECO:0000256" key="2">
    <source>
        <dbReference type="ARBA" id="ARBA00005236"/>
    </source>
</evidence>
<feature type="transmembrane region" description="Helical" evidence="7">
    <location>
        <begin position="21"/>
        <end position="40"/>
    </location>
</feature>
<dbReference type="GO" id="GO:0044874">
    <property type="term" value="P:lipoprotein localization to outer membrane"/>
    <property type="evidence" value="ECO:0007669"/>
    <property type="project" value="TreeGrafter"/>
</dbReference>
<evidence type="ECO:0000256" key="7">
    <source>
        <dbReference type="SAM" id="Phobius"/>
    </source>
</evidence>
<dbReference type="InterPro" id="IPR003838">
    <property type="entry name" value="ABC3_permease_C"/>
</dbReference>
<gene>
    <name evidence="10" type="ORF">HCR03_07670</name>
</gene>
<feature type="transmembrane region" description="Helical" evidence="7">
    <location>
        <begin position="702"/>
        <end position="721"/>
    </location>
</feature>
<dbReference type="KEGG" id="cfem:HCR03_07670"/>
<feature type="transmembrane region" description="Helical" evidence="7">
    <location>
        <begin position="248"/>
        <end position="270"/>
    </location>
</feature>
<feature type="transmembrane region" description="Helical" evidence="7">
    <location>
        <begin position="741"/>
        <end position="759"/>
    </location>
</feature>
<keyword evidence="3" id="KW-1003">Cell membrane</keyword>
<dbReference type="AlphaFoldDB" id="A0A7G8TEQ2"/>
<dbReference type="EMBL" id="CP060286">
    <property type="protein sequence ID" value="QNK42093.1"/>
    <property type="molecule type" value="Genomic_DNA"/>
</dbReference>
<evidence type="ECO:0000259" key="8">
    <source>
        <dbReference type="Pfam" id="PF02687"/>
    </source>
</evidence>
<keyword evidence="4 7" id="KW-0812">Transmembrane</keyword>
<dbReference type="Proteomes" id="UP000515909">
    <property type="component" value="Chromosome"/>
</dbReference>
<accession>A0A7G8TEQ2</accession>
<name>A0A7G8TEQ2_9FIRM</name>
<keyword evidence="5 7" id="KW-1133">Transmembrane helix</keyword>
<keyword evidence="6 7" id="KW-0472">Membrane</keyword>
<sequence length="778" mass="84820">MKSYLELIPISAKIHKKQSRMTRICIILAVFLVTAIFGMADMEVRSQQLQEIKSNGNWHVLFSDIDQKTASMIAARPEVTASGWYAYLGTEAQYTVSGKSVIAAGMDKKVSDDIFPIKVTEGDSPTKKNEVALTQNAKLGLGVHVGDTITLKHPISEPVELSVVGFVEGTSKLLKQDSYALLFTKEGFQSSIPEGQYTDQYVVQLCRYCNMQKVIADITEQYKLTDKQVLQNGNLLAVLGQSDNSYVLGLYGTAAVLFAIVMLAGVLMLASSLNSNVMQRTEFFGMMRCLGATKKQIMRFVRKEGLQWCKTAIPVGVGIGTVVIWVLCAILKALAPGYFSEMPTFAISWIGILSGIAVGIFTVLLATRSPAKRAACVSPLAAVSGNANSIQPSRTAANTTFFKIDTAVGIHHATSSKKNFLLMVGSFSLSIILFLCFSATVDFMHHAVVPLRPWTPDISLASADQTCSLSNSLLKQLKNDPKVARAYGRMFAYNIPVKSGGQNQKIDLVSYENYQFSWAEDSLLNGSIDAVRQKENQVLIVHNSDSSLYVGDKIQLNFGKKQQEITVAGLLSSSPFDSVRGVTTVICSEKTFRELTGETNYTIIDVQLTEKAVDRDADSIRSLAGSNIQFSDRRASNREGKGAFYSMALFIYGFLVVIVLITIFNIANSIAMSVSARIKQYGAMRAIGMSGHQLIKMITAEAVTYSVAGSIVGCFIGLPLHKILFEKMVTAHWGDPWQLPLGMLALIVAAVMISSILAVHGPAKRIHKMSIVDTISAQ</sequence>
<evidence type="ECO:0000256" key="3">
    <source>
        <dbReference type="ARBA" id="ARBA00022475"/>
    </source>
</evidence>
<feature type="transmembrane region" description="Helical" evidence="7">
    <location>
        <begin position="346"/>
        <end position="366"/>
    </location>
</feature>
<evidence type="ECO:0000313" key="11">
    <source>
        <dbReference type="Proteomes" id="UP000515909"/>
    </source>
</evidence>
<comment type="similarity">
    <text evidence="2">Belongs to the ABC-4 integral membrane protein family. LolC/E subfamily.</text>
</comment>
<evidence type="ECO:0000256" key="6">
    <source>
        <dbReference type="ARBA" id="ARBA00023136"/>
    </source>
</evidence>
<protein>
    <submittedName>
        <fullName evidence="10">FtsX-like permease family protein</fullName>
    </submittedName>
</protein>
<feature type="domain" description="ABC3 transporter permease C-terminal" evidence="8">
    <location>
        <begin position="654"/>
        <end position="759"/>
    </location>
</feature>
<reference evidence="10 11" key="1">
    <citation type="submission" date="2020-08" db="EMBL/GenBank/DDBJ databases">
        <title>The isolate Caproiciproducens sp. 7D4C2 produces n-caproate at mildly acidic conditions from hexoses: genome and rBOX comparison with related strains and chain-elongating bacteria.</title>
        <authorList>
            <person name="Esquivel-Elizondo S."/>
            <person name="Bagci C."/>
            <person name="Temovska M."/>
            <person name="Jeon B.S."/>
            <person name="Bessarab I."/>
            <person name="Williams R.B.H."/>
            <person name="Huson D.H."/>
            <person name="Angenent L.T."/>
        </authorList>
    </citation>
    <scope>NUCLEOTIDE SEQUENCE [LARGE SCALE GENOMIC DNA]</scope>
    <source>
        <strain evidence="10 11">7D4C2</strain>
    </source>
</reference>
<feature type="domain" description="ABC3 transporter permease C-terminal" evidence="8">
    <location>
        <begin position="256"/>
        <end position="372"/>
    </location>
</feature>
<evidence type="ECO:0000259" key="9">
    <source>
        <dbReference type="Pfam" id="PF12704"/>
    </source>
</evidence>
<evidence type="ECO:0000313" key="10">
    <source>
        <dbReference type="EMBL" id="QNK42093.1"/>
    </source>
</evidence>
<evidence type="ECO:0000256" key="4">
    <source>
        <dbReference type="ARBA" id="ARBA00022692"/>
    </source>
</evidence>
<feature type="transmembrane region" description="Helical" evidence="7">
    <location>
        <begin position="312"/>
        <end position="334"/>
    </location>
</feature>
<feature type="domain" description="MacB-like periplasmic core" evidence="9">
    <location>
        <begin position="22"/>
        <end position="220"/>
    </location>
</feature>
<feature type="transmembrane region" description="Helical" evidence="7">
    <location>
        <begin position="643"/>
        <end position="667"/>
    </location>
</feature>